<dbReference type="OrthoDB" id="2854648at2"/>
<evidence type="ECO:0000313" key="2">
    <source>
        <dbReference type="EMBL" id="KFN11929.1"/>
    </source>
</evidence>
<dbReference type="GeneID" id="77010085"/>
<dbReference type="InterPro" id="IPR038717">
    <property type="entry name" value="Tc1-like_DDE_dom"/>
</dbReference>
<dbReference type="InterPro" id="IPR036397">
    <property type="entry name" value="RNaseH_sf"/>
</dbReference>
<keyword evidence="2" id="KW-0378">Hydrolase</keyword>
<dbReference type="EMBL" id="JMQA01000004">
    <property type="protein sequence ID" value="KFN11929.1"/>
    <property type="molecule type" value="Genomic_DNA"/>
</dbReference>
<keyword evidence="2" id="KW-0540">Nuclease</keyword>
<keyword evidence="3" id="KW-1185">Reference proteome</keyword>
<evidence type="ECO:0000313" key="3">
    <source>
        <dbReference type="Proteomes" id="UP000029278"/>
    </source>
</evidence>
<evidence type="ECO:0000259" key="1">
    <source>
        <dbReference type="Pfam" id="PF13358"/>
    </source>
</evidence>
<proteinExistence type="predicted"/>
<dbReference type="AlphaFoldDB" id="A0A090ZKP6"/>
<comment type="caution">
    <text evidence="2">The sequence shown here is derived from an EMBL/GenBank/DDBJ whole genome shotgun (WGS) entry which is preliminary data.</text>
</comment>
<gene>
    <name evidence="2" type="ORF">DJ90_6549</name>
</gene>
<dbReference type="Gene3D" id="3.30.420.10">
    <property type="entry name" value="Ribonuclease H-like superfamily/Ribonuclease H"/>
    <property type="match status" value="1"/>
</dbReference>
<dbReference type="STRING" id="44252.DJ90_6549"/>
<feature type="domain" description="Tc1-like transposase DDE" evidence="1">
    <location>
        <begin position="27"/>
        <end position="64"/>
    </location>
</feature>
<accession>A0A090ZKP6</accession>
<protein>
    <submittedName>
        <fullName evidence="2">DDE superendonuclease family protein</fullName>
    </submittedName>
</protein>
<dbReference type="GO" id="GO:0004519">
    <property type="term" value="F:endonuclease activity"/>
    <property type="evidence" value="ECO:0007669"/>
    <property type="project" value="UniProtKB-KW"/>
</dbReference>
<dbReference type="RefSeq" id="WP_051985778.1">
    <property type="nucleotide sequence ID" value="NZ_JAKOBR010000150.1"/>
</dbReference>
<organism evidence="2 3">
    <name type="scientific">Paenibacillus macerans</name>
    <name type="common">Bacillus macerans</name>
    <dbReference type="NCBI Taxonomy" id="44252"/>
    <lineage>
        <taxon>Bacteria</taxon>
        <taxon>Bacillati</taxon>
        <taxon>Bacillota</taxon>
        <taxon>Bacilli</taxon>
        <taxon>Bacillales</taxon>
        <taxon>Paenibacillaceae</taxon>
        <taxon>Paenibacillus</taxon>
    </lineage>
</organism>
<sequence length="103" mass="12129">MIRSYQALQIQLVSAWQTSKVPTYGKHARLQVVFLPPYSPNLDPVEGLWLCLKADVVNNFFFEKFYKIKLHVSQFMKRINKNPMETIDRLLVRFLILVAVYIV</sequence>
<dbReference type="GO" id="GO:0003676">
    <property type="term" value="F:nucleic acid binding"/>
    <property type="evidence" value="ECO:0007669"/>
    <property type="project" value="InterPro"/>
</dbReference>
<dbReference type="HOGENOM" id="CLU_2260956_0_0_9"/>
<keyword evidence="2" id="KW-0255">Endonuclease</keyword>
<dbReference type="Proteomes" id="UP000029278">
    <property type="component" value="Unassembled WGS sequence"/>
</dbReference>
<name>A0A090ZKP6_PAEMA</name>
<dbReference type="Pfam" id="PF13358">
    <property type="entry name" value="DDE_3"/>
    <property type="match status" value="1"/>
</dbReference>
<reference evidence="2 3" key="1">
    <citation type="submission" date="2014-04" db="EMBL/GenBank/DDBJ databases">
        <authorList>
            <person name="Bishop-Lilly K.A."/>
            <person name="Broomall S.M."/>
            <person name="Chain P.S."/>
            <person name="Chertkov O."/>
            <person name="Coyne S.R."/>
            <person name="Daligault H.E."/>
            <person name="Davenport K.W."/>
            <person name="Erkkila T."/>
            <person name="Frey K.G."/>
            <person name="Gibbons H.S."/>
            <person name="Gu W."/>
            <person name="Jaissle J."/>
            <person name="Johnson S.L."/>
            <person name="Koroleva G.I."/>
            <person name="Ladner J.T."/>
            <person name="Lo C.-C."/>
            <person name="Minogue T.D."/>
            <person name="Munk C."/>
            <person name="Palacios G.F."/>
            <person name="Redden C.L."/>
            <person name="Rosenzweig C.N."/>
            <person name="Scholz M.B."/>
            <person name="Teshima H."/>
            <person name="Xu Y."/>
        </authorList>
    </citation>
    <scope>NUCLEOTIDE SEQUENCE [LARGE SCALE GENOMIC DNA]</scope>
    <source>
        <strain evidence="2 3">8244</strain>
    </source>
</reference>